<keyword evidence="1" id="KW-0732">Signal</keyword>
<protein>
    <recommendedName>
        <fullName evidence="4">Lipoprotein</fullName>
    </recommendedName>
</protein>
<reference evidence="2 3" key="1">
    <citation type="submission" date="2016-12" db="EMBL/GenBank/DDBJ databases">
        <authorList>
            <person name="Song W.-J."/>
            <person name="Kurnit D.M."/>
        </authorList>
    </citation>
    <scope>NUCLEOTIDE SEQUENCE [LARGE SCALE GENOMIC DNA]</scope>
    <source>
        <strain evidence="2 3">175</strain>
    </source>
</reference>
<dbReference type="NCBIfam" id="NF033171">
    <property type="entry name" value="lipo_LIC11139"/>
    <property type="match status" value="1"/>
</dbReference>
<accession>A0A1Y6D194</accession>
<evidence type="ECO:0000256" key="1">
    <source>
        <dbReference type="SAM" id="SignalP"/>
    </source>
</evidence>
<dbReference type="RefSeq" id="WP_085215559.1">
    <property type="nucleotide sequence ID" value="NZ_FXAM01000001.1"/>
</dbReference>
<keyword evidence="3" id="KW-1185">Reference proteome</keyword>
<evidence type="ECO:0000313" key="3">
    <source>
        <dbReference type="Proteomes" id="UP000192923"/>
    </source>
</evidence>
<evidence type="ECO:0008006" key="4">
    <source>
        <dbReference type="Google" id="ProtNLM"/>
    </source>
</evidence>
<name>A0A1Y6D194_9GAMM</name>
<gene>
    <name evidence="2" type="ORF">SAMN02949497_4104</name>
</gene>
<dbReference type="STRING" id="1760988.SAMN02949497_4104"/>
<sequence>MPKTLVFLLACLAALAAGCSISHSIGSISDSVGSISGSSSPKDGIGKDKVPYRDDIANLTYSIAGSSLGAQEFPTAVGRIAMQHNISDWRHEKATYYGIGKGLKKAGVPQTDIDKQPFLQEVLLSDKNAQRYIQDGYKY</sequence>
<organism evidence="2 3">
    <name type="scientific">Methylomagnum ishizawai</name>
    <dbReference type="NCBI Taxonomy" id="1760988"/>
    <lineage>
        <taxon>Bacteria</taxon>
        <taxon>Pseudomonadati</taxon>
        <taxon>Pseudomonadota</taxon>
        <taxon>Gammaproteobacteria</taxon>
        <taxon>Methylococcales</taxon>
        <taxon>Methylococcaceae</taxon>
        <taxon>Methylomagnum</taxon>
    </lineage>
</organism>
<dbReference type="Proteomes" id="UP000192923">
    <property type="component" value="Unassembled WGS sequence"/>
</dbReference>
<dbReference type="PROSITE" id="PS51257">
    <property type="entry name" value="PROKAR_LIPOPROTEIN"/>
    <property type="match status" value="1"/>
</dbReference>
<evidence type="ECO:0000313" key="2">
    <source>
        <dbReference type="EMBL" id="SMF96698.1"/>
    </source>
</evidence>
<feature type="chain" id="PRO_5012170192" description="Lipoprotein" evidence="1">
    <location>
        <begin position="17"/>
        <end position="139"/>
    </location>
</feature>
<dbReference type="AlphaFoldDB" id="A0A1Y6D194"/>
<dbReference type="EMBL" id="FXAM01000001">
    <property type="protein sequence ID" value="SMF96698.1"/>
    <property type="molecule type" value="Genomic_DNA"/>
</dbReference>
<feature type="signal peptide" evidence="1">
    <location>
        <begin position="1"/>
        <end position="16"/>
    </location>
</feature>
<proteinExistence type="predicted"/>
<dbReference type="OrthoDB" id="5572597at2"/>